<keyword evidence="9" id="KW-1185">Reference proteome</keyword>
<dbReference type="EMBL" id="JARPOI010000008">
    <property type="protein sequence ID" value="KAJ9175676.1"/>
    <property type="molecule type" value="Genomic_DNA"/>
</dbReference>
<keyword evidence="3 6" id="KW-0812">Transmembrane</keyword>
<feature type="transmembrane region" description="Helical" evidence="6">
    <location>
        <begin position="216"/>
        <end position="237"/>
    </location>
</feature>
<evidence type="ECO:0000256" key="1">
    <source>
        <dbReference type="ARBA" id="ARBA00004141"/>
    </source>
</evidence>
<comment type="subcellular location">
    <subcellularLocation>
        <location evidence="1 6">Membrane</location>
        <topology evidence="1 6">Multi-pass membrane protein</topology>
    </subcellularLocation>
</comment>
<keyword evidence="4 6" id="KW-1133">Transmembrane helix</keyword>
<proteinExistence type="inferred from homology"/>
<feature type="transmembrane region" description="Helical" evidence="6">
    <location>
        <begin position="46"/>
        <end position="63"/>
    </location>
</feature>
<evidence type="ECO:0000256" key="4">
    <source>
        <dbReference type="ARBA" id="ARBA00022989"/>
    </source>
</evidence>
<dbReference type="Pfam" id="PF00892">
    <property type="entry name" value="EamA"/>
    <property type="match status" value="2"/>
</dbReference>
<dbReference type="InterPro" id="IPR030184">
    <property type="entry name" value="WAT1-related"/>
</dbReference>
<feature type="domain" description="EamA" evidence="7">
    <location>
        <begin position="15"/>
        <end position="154"/>
    </location>
</feature>
<feature type="transmembrane region" description="Helical" evidence="6">
    <location>
        <begin position="75"/>
        <end position="97"/>
    </location>
</feature>
<dbReference type="PANTHER" id="PTHR31218">
    <property type="entry name" value="WAT1-RELATED PROTEIN"/>
    <property type="match status" value="1"/>
</dbReference>
<dbReference type="Proteomes" id="UP001174677">
    <property type="component" value="Chromosome 8"/>
</dbReference>
<evidence type="ECO:0000256" key="3">
    <source>
        <dbReference type="ARBA" id="ARBA00022692"/>
    </source>
</evidence>
<comment type="similarity">
    <text evidence="2 6">Belongs to the drug/metabolite transporter (DMT) superfamily. Plant drug/metabolite exporter (P-DME) (TC 2.A.7.4) family.</text>
</comment>
<evidence type="ECO:0000256" key="2">
    <source>
        <dbReference type="ARBA" id="ARBA00007635"/>
    </source>
</evidence>
<keyword evidence="5 6" id="KW-0472">Membrane</keyword>
<evidence type="ECO:0000256" key="6">
    <source>
        <dbReference type="RuleBase" id="RU363077"/>
    </source>
</evidence>
<feature type="domain" description="EamA" evidence="7">
    <location>
        <begin position="186"/>
        <end position="325"/>
    </location>
</feature>
<feature type="transmembrane region" description="Helical" evidence="6">
    <location>
        <begin position="243"/>
        <end position="269"/>
    </location>
</feature>
<dbReference type="SUPFAM" id="SSF103481">
    <property type="entry name" value="Multidrug resistance efflux transporter EmrE"/>
    <property type="match status" value="2"/>
</dbReference>
<evidence type="ECO:0000256" key="5">
    <source>
        <dbReference type="ARBA" id="ARBA00023136"/>
    </source>
</evidence>
<organism evidence="8 9">
    <name type="scientific">Hevea brasiliensis</name>
    <name type="common">Para rubber tree</name>
    <name type="synonym">Siphonia brasiliensis</name>
    <dbReference type="NCBI Taxonomy" id="3981"/>
    <lineage>
        <taxon>Eukaryota</taxon>
        <taxon>Viridiplantae</taxon>
        <taxon>Streptophyta</taxon>
        <taxon>Embryophyta</taxon>
        <taxon>Tracheophyta</taxon>
        <taxon>Spermatophyta</taxon>
        <taxon>Magnoliopsida</taxon>
        <taxon>eudicotyledons</taxon>
        <taxon>Gunneridae</taxon>
        <taxon>Pentapetalae</taxon>
        <taxon>rosids</taxon>
        <taxon>fabids</taxon>
        <taxon>Malpighiales</taxon>
        <taxon>Euphorbiaceae</taxon>
        <taxon>Crotonoideae</taxon>
        <taxon>Micrandreae</taxon>
        <taxon>Hevea</taxon>
    </lineage>
</organism>
<feature type="transmembrane region" description="Helical" evidence="6">
    <location>
        <begin position="307"/>
        <end position="325"/>
    </location>
</feature>
<feature type="transmembrane region" description="Helical" evidence="6">
    <location>
        <begin position="281"/>
        <end position="301"/>
    </location>
</feature>
<protein>
    <recommendedName>
        <fullName evidence="6">WAT1-related protein</fullName>
    </recommendedName>
</protein>
<evidence type="ECO:0000313" key="9">
    <source>
        <dbReference type="Proteomes" id="UP001174677"/>
    </source>
</evidence>
<dbReference type="InterPro" id="IPR037185">
    <property type="entry name" value="EmrE-like"/>
</dbReference>
<evidence type="ECO:0000259" key="7">
    <source>
        <dbReference type="Pfam" id="PF00892"/>
    </source>
</evidence>
<feature type="transmembrane region" description="Helical" evidence="6">
    <location>
        <begin position="138"/>
        <end position="156"/>
    </location>
</feature>
<feature type="transmembrane region" description="Helical" evidence="6">
    <location>
        <begin position="103"/>
        <end position="126"/>
    </location>
</feature>
<reference evidence="8 9" key="1">
    <citation type="journal article" date="2023" name="Plant Biotechnol. J.">
        <title>Chromosome-level wild Hevea brasiliensis genome provides new tools for genomic-assisted breeding and valuable loci to elevate rubber yield.</title>
        <authorList>
            <person name="Cheng H."/>
            <person name="Song X."/>
            <person name="Hu Y."/>
            <person name="Wu T."/>
            <person name="Yang Q."/>
            <person name="An Z."/>
            <person name="Feng S."/>
            <person name="Deng Z."/>
            <person name="Wu W."/>
            <person name="Zeng X."/>
            <person name="Tu M."/>
            <person name="Wang X."/>
            <person name="Huang H."/>
        </authorList>
    </citation>
    <scope>NUCLEOTIDE SEQUENCE [LARGE SCALE GENOMIC DNA]</scope>
    <source>
        <strain evidence="8">MT/VB/25A 57/8</strain>
    </source>
</reference>
<comment type="caution">
    <text evidence="8">The sequence shown here is derived from an EMBL/GenBank/DDBJ whole genome shotgun (WGS) entry which is preliminary data.</text>
</comment>
<feature type="transmembrane region" description="Helical" evidence="6">
    <location>
        <begin position="188"/>
        <end position="209"/>
    </location>
</feature>
<accession>A0ABQ9M650</accession>
<evidence type="ECO:0000313" key="8">
    <source>
        <dbReference type="EMBL" id="KAJ9175676.1"/>
    </source>
</evidence>
<feature type="transmembrane region" description="Helical" evidence="6">
    <location>
        <begin position="12"/>
        <end position="34"/>
    </location>
</feature>
<gene>
    <name evidence="8" type="ORF">P3X46_014209</name>
</gene>
<dbReference type="InterPro" id="IPR000620">
    <property type="entry name" value="EamA_dom"/>
</dbReference>
<name>A0ABQ9M650_HEVBR</name>
<sequence length="378" mass="41066">MESCAKFFEKAKPFLAVIFLQFGYAGSSIISKFALNKGMSQHVLVVYRHAIATIVISPFAIIFDRKVRAKLTISIFAKILLLGLLEPTIDLNLYFTGMKYTTATFASTMCNILPAFAFLMAWALRLEKVNLRKLHSQAKILGTLVTVGGAMLMTLIKGAKLDLPWTKGYDNHGSSSALNTHDDTIKGAFMIGVGCLCWSSFIILQAITLKKYPAELSLTALICLVGSIEGSIFALIMERGNPSAWFIHFDSSLLAAVYSGVICSGVAYYLQGVTMKSKGPVFVTAFNPLSMVIVTILGSFVLSEIVYLGRVIGALAIAIGLYLVLWGKSKDQSPLTSTNDKVAATASEMDTINESFETSNEECVAIDVTKLRPNDESV</sequence>